<organism evidence="2 3">
    <name type="scientific">Diatrype stigma</name>
    <dbReference type="NCBI Taxonomy" id="117547"/>
    <lineage>
        <taxon>Eukaryota</taxon>
        <taxon>Fungi</taxon>
        <taxon>Dikarya</taxon>
        <taxon>Ascomycota</taxon>
        <taxon>Pezizomycotina</taxon>
        <taxon>Sordariomycetes</taxon>
        <taxon>Xylariomycetidae</taxon>
        <taxon>Xylariales</taxon>
        <taxon>Diatrypaceae</taxon>
        <taxon>Diatrype</taxon>
    </lineage>
</organism>
<proteinExistence type="predicted"/>
<dbReference type="AlphaFoldDB" id="A0AAN9YP04"/>
<evidence type="ECO:0000256" key="1">
    <source>
        <dbReference type="SAM" id="MobiDB-lite"/>
    </source>
</evidence>
<name>A0AAN9YP04_9PEZI</name>
<comment type="caution">
    <text evidence="2">The sequence shown here is derived from an EMBL/GenBank/DDBJ whole genome shotgun (WGS) entry which is preliminary data.</text>
</comment>
<dbReference type="EMBL" id="JAKJXP020000030">
    <property type="protein sequence ID" value="KAK7753273.1"/>
    <property type="molecule type" value="Genomic_DNA"/>
</dbReference>
<sequence length="164" mass="18375">MPIVRAELLKRKRGAVVGRRELKEKMRTTPPVVSSSSSSSSHGTTAPFYDNYRVAGISAREIAFLQYATLTKSPGNCEYRKYEQAQKKARKQNAVGEAEVSRDFYDSGDFDAVPEDVAESMDKRLMEDMIDIIWGRVLPSVLVQEEDITTGGKDNKKGLQWSHA</sequence>
<evidence type="ECO:0000313" key="2">
    <source>
        <dbReference type="EMBL" id="KAK7753273.1"/>
    </source>
</evidence>
<evidence type="ECO:0000313" key="3">
    <source>
        <dbReference type="Proteomes" id="UP001320420"/>
    </source>
</evidence>
<keyword evidence="3" id="KW-1185">Reference proteome</keyword>
<dbReference type="Proteomes" id="UP001320420">
    <property type="component" value="Unassembled WGS sequence"/>
</dbReference>
<feature type="region of interest" description="Disordered" evidence="1">
    <location>
        <begin position="22"/>
        <end position="45"/>
    </location>
</feature>
<reference evidence="2 3" key="1">
    <citation type="submission" date="2024-02" db="EMBL/GenBank/DDBJ databases">
        <title>De novo assembly and annotation of 12 fungi associated with fruit tree decline syndrome in Ontario, Canada.</title>
        <authorList>
            <person name="Sulman M."/>
            <person name="Ellouze W."/>
            <person name="Ilyukhin E."/>
        </authorList>
    </citation>
    <scope>NUCLEOTIDE SEQUENCE [LARGE SCALE GENOMIC DNA]</scope>
    <source>
        <strain evidence="2 3">M11/M66-122</strain>
    </source>
</reference>
<gene>
    <name evidence="2" type="ORF">SLS62_004792</name>
</gene>
<accession>A0AAN9YP04</accession>
<protein>
    <submittedName>
        <fullName evidence="2">Uncharacterized protein</fullName>
    </submittedName>
</protein>